<dbReference type="Gene3D" id="3.60.21.10">
    <property type="match status" value="1"/>
</dbReference>
<keyword evidence="5 10" id="KW-0479">Metal-binding</keyword>
<comment type="function">
    <text evidence="10">Hydrolyzes the pyrophosphate bond of UDP-2,3-diacylglucosamine to yield 2,3-diacylglucosamine 1-phosphate (lipid X) and UMP by catalyzing the attack of water at the alpha-P atom. Involved in the biosynthesis of lipid A, a phosphorylated glycolipid that anchors the lipopolysaccharide to the outer membrane of the cell.</text>
</comment>
<dbReference type="GO" id="GO:0030145">
    <property type="term" value="F:manganese ion binding"/>
    <property type="evidence" value="ECO:0007669"/>
    <property type="project" value="UniProtKB-UniRule"/>
</dbReference>
<reference evidence="12 13" key="1">
    <citation type="submission" date="2014-12" db="EMBL/GenBank/DDBJ databases">
        <title>16Stimator: statistical estimation of ribosomal gene copy numbers from draft genome assemblies.</title>
        <authorList>
            <person name="Perisin M.A."/>
            <person name="Vetter M."/>
            <person name="Gilbert J.A."/>
            <person name="Bergelson J."/>
        </authorList>
    </citation>
    <scope>NUCLEOTIDE SEQUENCE [LARGE SCALE GENOMIC DNA]</scope>
    <source>
        <strain evidence="12 13">MEDvA23</strain>
    </source>
</reference>
<evidence type="ECO:0000256" key="1">
    <source>
        <dbReference type="ARBA" id="ARBA00022475"/>
    </source>
</evidence>
<dbReference type="Pfam" id="PF00149">
    <property type="entry name" value="Metallophos"/>
    <property type="match status" value="1"/>
</dbReference>
<dbReference type="EC" id="3.6.1.54" evidence="10"/>
<dbReference type="RefSeq" id="WP_042580106.1">
    <property type="nucleotide sequence ID" value="NZ_JXQQ01000041.1"/>
</dbReference>
<evidence type="ECO:0000259" key="11">
    <source>
        <dbReference type="Pfam" id="PF00149"/>
    </source>
</evidence>
<keyword evidence="3 10" id="KW-0997">Cell inner membrane</keyword>
<dbReference type="InterPro" id="IPR010138">
    <property type="entry name" value="UDP-diacylglucosamine_Hdrlase"/>
</dbReference>
<dbReference type="GO" id="GO:0009245">
    <property type="term" value="P:lipid A biosynthetic process"/>
    <property type="evidence" value="ECO:0007669"/>
    <property type="project" value="UniProtKB-UniRule"/>
</dbReference>
<feature type="binding site" evidence="10">
    <location>
        <position position="212"/>
    </location>
    <ligand>
        <name>substrate</name>
    </ligand>
</feature>
<dbReference type="UniPathway" id="UPA00359">
    <property type="reaction ID" value="UER00480"/>
</dbReference>
<dbReference type="Proteomes" id="UP000032067">
    <property type="component" value="Unassembled WGS sequence"/>
</dbReference>
<feature type="binding site" evidence="10">
    <location>
        <position position="57"/>
    </location>
    <ligand>
        <name>Mn(2+)</name>
        <dbReference type="ChEBI" id="CHEBI:29035"/>
        <label>1</label>
    </ligand>
</feature>
<dbReference type="InterPro" id="IPR029052">
    <property type="entry name" value="Metallo-depent_PP-like"/>
</dbReference>
<dbReference type="NCBIfam" id="TIGR01854">
    <property type="entry name" value="lipid_A_lpxH"/>
    <property type="match status" value="1"/>
</dbReference>
<dbReference type="GO" id="GO:0008758">
    <property type="term" value="F:UDP-2,3-diacylglucosamine hydrolase activity"/>
    <property type="evidence" value="ECO:0007669"/>
    <property type="project" value="UniProtKB-UniRule"/>
</dbReference>
<dbReference type="PANTHER" id="PTHR34990:SF1">
    <property type="entry name" value="UDP-2,3-DIACYLGLUCOSAMINE HYDROLASE"/>
    <property type="match status" value="1"/>
</dbReference>
<comment type="similarity">
    <text evidence="10">Belongs to the LpxH family.</text>
</comment>
<feature type="binding site" evidence="10">
    <location>
        <position position="57"/>
    </location>
    <ligand>
        <name>Mn(2+)</name>
        <dbReference type="ChEBI" id="CHEBI:29035"/>
        <label>2</label>
    </ligand>
</feature>
<keyword evidence="1 10" id="KW-1003">Cell membrane</keyword>
<evidence type="ECO:0000256" key="8">
    <source>
        <dbReference type="ARBA" id="ARBA00023136"/>
    </source>
</evidence>
<keyword evidence="2 10" id="KW-0444">Lipid biosynthesis</keyword>
<comment type="caution">
    <text evidence="10">Lacks conserved residue(s) required for the propagation of feature annotation.</text>
</comment>
<feature type="domain" description="Calcineurin-like phosphoesterase" evidence="11">
    <location>
        <begin position="21"/>
        <end position="216"/>
    </location>
</feature>
<evidence type="ECO:0000256" key="4">
    <source>
        <dbReference type="ARBA" id="ARBA00022556"/>
    </source>
</evidence>
<dbReference type="EMBL" id="JXQQ01000041">
    <property type="protein sequence ID" value="KIQ30489.1"/>
    <property type="molecule type" value="Genomic_DNA"/>
</dbReference>
<keyword evidence="7 10" id="KW-0443">Lipid metabolism</keyword>
<evidence type="ECO:0000256" key="5">
    <source>
        <dbReference type="ARBA" id="ARBA00022723"/>
    </source>
</evidence>
<dbReference type="CDD" id="cd07398">
    <property type="entry name" value="MPP_YbbF-LpxH"/>
    <property type="match status" value="1"/>
</dbReference>
<comment type="cofactor">
    <cofactor evidence="10">
        <name>Mn(2+)</name>
        <dbReference type="ChEBI" id="CHEBI:29035"/>
    </cofactor>
    <text evidence="10">Binds 2 Mn(2+) ions per subunit in a binuclear metal center.</text>
</comment>
<dbReference type="NCBIfam" id="NF003743">
    <property type="entry name" value="PRK05340.1"/>
    <property type="match status" value="1"/>
</dbReference>
<organism evidence="12 13">
    <name type="scientific">Variovorax paradoxus</name>
    <dbReference type="NCBI Taxonomy" id="34073"/>
    <lineage>
        <taxon>Bacteria</taxon>
        <taxon>Pseudomonadati</taxon>
        <taxon>Pseudomonadota</taxon>
        <taxon>Betaproteobacteria</taxon>
        <taxon>Burkholderiales</taxon>
        <taxon>Comamonadaceae</taxon>
        <taxon>Variovorax</taxon>
    </lineage>
</organism>
<feature type="binding site" evidence="10">
    <location>
        <position position="214"/>
    </location>
    <ligand>
        <name>Mn(2+)</name>
        <dbReference type="ChEBI" id="CHEBI:29035"/>
        <label>1</label>
    </ligand>
</feature>
<keyword evidence="8 10" id="KW-0472">Membrane</keyword>
<gene>
    <name evidence="10" type="primary">lpxH</name>
    <name evidence="12" type="ORF">RT97_17710</name>
</gene>
<protein>
    <recommendedName>
        <fullName evidence="10">UDP-2,3-diacylglucosamine hydrolase</fullName>
        <ecNumber evidence="10">3.6.1.54</ecNumber>
    </recommendedName>
    <alternativeName>
        <fullName evidence="10">UDP-2,3-diacylglucosamine diphosphatase</fullName>
    </alternativeName>
</protein>
<feature type="binding site" evidence="10">
    <location>
        <position position="139"/>
    </location>
    <ligand>
        <name>substrate</name>
    </ligand>
</feature>
<dbReference type="SUPFAM" id="SSF56300">
    <property type="entry name" value="Metallo-dependent phosphatases"/>
    <property type="match status" value="1"/>
</dbReference>
<dbReference type="HAMAP" id="MF_00575">
    <property type="entry name" value="LpxH"/>
    <property type="match status" value="1"/>
</dbReference>
<evidence type="ECO:0000313" key="13">
    <source>
        <dbReference type="Proteomes" id="UP000032067"/>
    </source>
</evidence>
<evidence type="ECO:0000256" key="7">
    <source>
        <dbReference type="ARBA" id="ARBA00023098"/>
    </source>
</evidence>
<keyword evidence="9 10" id="KW-0464">Manganese</keyword>
<evidence type="ECO:0000256" key="10">
    <source>
        <dbReference type="HAMAP-Rule" id="MF_00575"/>
    </source>
</evidence>
<comment type="catalytic activity">
    <reaction evidence="10">
        <text>UDP-2-N,3-O-bis[(3R)-3-hydroxytetradecanoyl]-alpha-D-glucosamine + H2O = 2-N,3-O-bis[(3R)-3-hydroxytetradecanoyl]-alpha-D-glucosaminyl 1-phosphate + UMP + 2 H(+)</text>
        <dbReference type="Rhea" id="RHEA:25213"/>
        <dbReference type="ChEBI" id="CHEBI:15377"/>
        <dbReference type="ChEBI" id="CHEBI:15378"/>
        <dbReference type="ChEBI" id="CHEBI:57865"/>
        <dbReference type="ChEBI" id="CHEBI:57957"/>
        <dbReference type="ChEBI" id="CHEBI:78847"/>
        <dbReference type="EC" id="3.6.1.54"/>
    </reaction>
</comment>
<dbReference type="AlphaFoldDB" id="A0A0D0MHX8"/>
<comment type="subcellular location">
    <subcellularLocation>
        <location evidence="10">Cell inner membrane</location>
        <topology evidence="10">Peripheral membrane protein</topology>
        <orientation evidence="10">Cytoplasmic side</orientation>
    </subcellularLocation>
</comment>
<dbReference type="GO" id="GO:0019897">
    <property type="term" value="C:extrinsic component of plasma membrane"/>
    <property type="evidence" value="ECO:0007669"/>
    <property type="project" value="UniProtKB-UniRule"/>
</dbReference>
<name>A0A0D0MHX8_VARPD</name>
<dbReference type="InterPro" id="IPR043461">
    <property type="entry name" value="LpxH-like"/>
</dbReference>
<dbReference type="GO" id="GO:0005737">
    <property type="term" value="C:cytoplasm"/>
    <property type="evidence" value="ECO:0007669"/>
    <property type="project" value="InterPro"/>
</dbReference>
<feature type="binding site" evidence="10">
    <location>
        <position position="26"/>
    </location>
    <ligand>
        <name>Mn(2+)</name>
        <dbReference type="ChEBI" id="CHEBI:29035"/>
        <label>1</label>
    </ligand>
</feature>
<dbReference type="OrthoDB" id="9783283at2"/>
<comment type="caution">
    <text evidence="12">The sequence shown here is derived from an EMBL/GenBank/DDBJ whole genome shotgun (WGS) entry which is preliminary data.</text>
</comment>
<evidence type="ECO:0000256" key="9">
    <source>
        <dbReference type="ARBA" id="ARBA00023211"/>
    </source>
</evidence>
<feature type="binding site" evidence="10">
    <location>
        <position position="131"/>
    </location>
    <ligand>
        <name>Mn(2+)</name>
        <dbReference type="ChEBI" id="CHEBI:29035"/>
        <label>2</label>
    </ligand>
</feature>
<comment type="pathway">
    <text evidence="10">Glycolipid biosynthesis; lipid IV(A) biosynthesis; lipid IV(A) from (3R)-3-hydroxytetradecanoyl-[acyl-carrier-protein] and UDP-N-acetyl-alpha-D-glucosamine: step 4/6.</text>
</comment>
<feature type="binding site" evidence="10">
    <location>
        <position position="212"/>
    </location>
    <ligand>
        <name>Mn(2+)</name>
        <dbReference type="ChEBI" id="CHEBI:29035"/>
        <label>2</label>
    </ligand>
</feature>
<dbReference type="InterPro" id="IPR004843">
    <property type="entry name" value="Calcineurin-like_PHP"/>
</dbReference>
<proteinExistence type="inferred from homology"/>
<feature type="binding site" evidence="10">
    <location>
        <position position="96"/>
    </location>
    <ligand>
        <name>Mn(2+)</name>
        <dbReference type="ChEBI" id="CHEBI:29035"/>
        <label>2</label>
    </ligand>
</feature>
<evidence type="ECO:0000256" key="2">
    <source>
        <dbReference type="ARBA" id="ARBA00022516"/>
    </source>
</evidence>
<keyword evidence="6 10" id="KW-0378">Hydrolase</keyword>
<feature type="binding site" evidence="10">
    <location>
        <begin position="96"/>
        <end position="97"/>
    </location>
    <ligand>
        <name>substrate</name>
    </ligand>
</feature>
<dbReference type="PANTHER" id="PTHR34990">
    <property type="entry name" value="UDP-2,3-DIACYLGLUCOSAMINE HYDROLASE-RELATED"/>
    <property type="match status" value="1"/>
</dbReference>
<evidence type="ECO:0000256" key="3">
    <source>
        <dbReference type="ARBA" id="ARBA00022519"/>
    </source>
</evidence>
<feature type="binding site" evidence="10">
    <location>
        <position position="28"/>
    </location>
    <ligand>
        <name>Mn(2+)</name>
        <dbReference type="ChEBI" id="CHEBI:29035"/>
        <label>1</label>
    </ligand>
</feature>
<keyword evidence="4 10" id="KW-0441">Lipid A biosynthesis</keyword>
<feature type="binding site" evidence="10">
    <location>
        <position position="181"/>
    </location>
    <ligand>
        <name>substrate</name>
    </ligand>
</feature>
<sequence length="258" mass="28745">MSNVANPAFSELVAPPAWRTVDLISDLHLQAGEPATFEAWQGYLQTTPADALVILGDLFEVWVGDDAAGEPGFEAQCAELLRRTAQRLPVFFMHGNRDFLVGPALAAQCGFTLLDDPTVLVLHGQRWLLSHGDILCLDDTEYLKFRAMVRTPEWQAAFLARPLAERRALARSMRTQSEDRKRNPSTIWADVDTDAARQWLLQARAQTMVHGHTHRPAEHDLGQGLRRVVLSDWDAAAHPPRAQLLCLSTAGAQRVDLR</sequence>
<evidence type="ECO:0000256" key="6">
    <source>
        <dbReference type="ARBA" id="ARBA00022801"/>
    </source>
</evidence>
<evidence type="ECO:0000313" key="12">
    <source>
        <dbReference type="EMBL" id="KIQ30489.1"/>
    </source>
</evidence>
<feature type="binding site" evidence="10">
    <location>
        <position position="177"/>
    </location>
    <ligand>
        <name>substrate</name>
    </ligand>
</feature>
<accession>A0A0D0MHX8</accession>